<keyword evidence="1" id="KW-0344">Guanine-nucleotide releasing factor</keyword>
<evidence type="ECO:0000259" key="2">
    <source>
        <dbReference type="PROSITE" id="PS50003"/>
    </source>
</evidence>
<dbReference type="InterPro" id="IPR035899">
    <property type="entry name" value="DBL_dom_sf"/>
</dbReference>
<dbReference type="GeneID" id="30963161"/>
<keyword evidence="6" id="KW-1185">Reference proteome</keyword>
<accession>A0A1D2VI21</accession>
<name>A0A1D2VI21_9ASCO</name>
<dbReference type="InterPro" id="IPR052233">
    <property type="entry name" value="Rho-type_GEFs"/>
</dbReference>
<evidence type="ECO:0000256" key="1">
    <source>
        <dbReference type="ARBA" id="ARBA00022658"/>
    </source>
</evidence>
<feature type="non-terminal residue" evidence="5">
    <location>
        <position position="711"/>
    </location>
</feature>
<dbReference type="InParanoid" id="A0A1D2VI21"/>
<dbReference type="RefSeq" id="XP_020047589.1">
    <property type="nucleotide sequence ID" value="XM_020189525.1"/>
</dbReference>
<dbReference type="InterPro" id="IPR011993">
    <property type="entry name" value="PH-like_dom_sf"/>
</dbReference>
<evidence type="ECO:0000259" key="3">
    <source>
        <dbReference type="PROSITE" id="PS50010"/>
    </source>
</evidence>
<dbReference type="GO" id="GO:0005085">
    <property type="term" value="F:guanyl-nucleotide exchange factor activity"/>
    <property type="evidence" value="ECO:0007669"/>
    <property type="project" value="UniProtKB-KW"/>
</dbReference>
<dbReference type="FunCoup" id="A0A1D2VI21">
    <property type="interactions" value="121"/>
</dbReference>
<dbReference type="PANTHER" id="PTHR46572">
    <property type="entry name" value="RHO1 GDP-GTP EXCHANGE PROTEIN 1-RELATED"/>
    <property type="match status" value="1"/>
</dbReference>
<dbReference type="PROSITE" id="PS50010">
    <property type="entry name" value="DH_2"/>
    <property type="match status" value="1"/>
</dbReference>
<dbReference type="InterPro" id="IPR000219">
    <property type="entry name" value="DH_dom"/>
</dbReference>
<dbReference type="SMART" id="SM00325">
    <property type="entry name" value="RhoGEF"/>
    <property type="match status" value="1"/>
</dbReference>
<dbReference type="Pfam" id="PF00621">
    <property type="entry name" value="RhoGEF"/>
    <property type="match status" value="1"/>
</dbReference>
<dbReference type="SUPFAM" id="SSF50729">
    <property type="entry name" value="PH domain-like"/>
    <property type="match status" value="1"/>
</dbReference>
<dbReference type="InterPro" id="IPR001180">
    <property type="entry name" value="CNH_dom"/>
</dbReference>
<dbReference type="Gene3D" id="1.20.900.10">
    <property type="entry name" value="Dbl homology (DH) domain"/>
    <property type="match status" value="1"/>
</dbReference>
<dbReference type="PROSITE" id="PS50219">
    <property type="entry name" value="CNH"/>
    <property type="match status" value="1"/>
</dbReference>
<dbReference type="InterPro" id="IPR001849">
    <property type="entry name" value="PH_domain"/>
</dbReference>
<feature type="non-terminal residue" evidence="5">
    <location>
        <position position="1"/>
    </location>
</feature>
<dbReference type="SMART" id="SM00233">
    <property type="entry name" value="PH"/>
    <property type="match status" value="1"/>
</dbReference>
<dbReference type="AlphaFoldDB" id="A0A1D2VI21"/>
<dbReference type="OrthoDB" id="660555at2759"/>
<evidence type="ECO:0000313" key="5">
    <source>
        <dbReference type="EMBL" id="ODV61282.1"/>
    </source>
</evidence>
<dbReference type="SUPFAM" id="SSF48065">
    <property type="entry name" value="DBL homology domain (DH-domain)"/>
    <property type="match status" value="1"/>
</dbReference>
<dbReference type="STRING" id="1344418.A0A1D2VI21"/>
<proteinExistence type="predicted"/>
<dbReference type="PANTHER" id="PTHR46572:SF1">
    <property type="entry name" value="RHO1 GUANINE NUCLEOTIDE EXCHANGE FACTOR TUS1"/>
    <property type="match status" value="1"/>
</dbReference>
<dbReference type="Proteomes" id="UP000095038">
    <property type="component" value="Unassembled WGS sequence"/>
</dbReference>
<evidence type="ECO:0000259" key="4">
    <source>
        <dbReference type="PROSITE" id="PS50219"/>
    </source>
</evidence>
<feature type="domain" description="PH" evidence="2">
    <location>
        <begin position="252"/>
        <end position="373"/>
    </location>
</feature>
<reference evidence="6" key="1">
    <citation type="submission" date="2016-05" db="EMBL/GenBank/DDBJ databases">
        <title>Comparative genomics of biotechnologically important yeasts.</title>
        <authorList>
            <consortium name="DOE Joint Genome Institute"/>
            <person name="Riley R."/>
            <person name="Haridas S."/>
            <person name="Wolfe K.H."/>
            <person name="Lopes M.R."/>
            <person name="Hittinger C.T."/>
            <person name="Goker M."/>
            <person name="Salamov A."/>
            <person name="Wisecaver J."/>
            <person name="Long T.M."/>
            <person name="Aerts A.L."/>
            <person name="Barry K."/>
            <person name="Choi C."/>
            <person name="Clum A."/>
            <person name="Coughlan A.Y."/>
            <person name="Deshpande S."/>
            <person name="Douglass A.P."/>
            <person name="Hanson S.J."/>
            <person name="Klenk H.-P."/>
            <person name="Labutti K."/>
            <person name="Lapidus A."/>
            <person name="Lindquist E."/>
            <person name="Lipzen A."/>
            <person name="Meier-Kolthoff J.P."/>
            <person name="Ohm R.A."/>
            <person name="Otillar R.P."/>
            <person name="Pangilinan J."/>
            <person name="Peng Y."/>
            <person name="Rokas A."/>
            <person name="Rosa C.A."/>
            <person name="Scheuner C."/>
            <person name="Sibirny A.A."/>
            <person name="Slot J.C."/>
            <person name="Stielow J.B."/>
            <person name="Sun H."/>
            <person name="Kurtzman C.P."/>
            <person name="Blackwell M."/>
            <person name="Grigoriev I.V."/>
            <person name="Jeffries T.W."/>
        </authorList>
    </citation>
    <scope>NUCLEOTIDE SEQUENCE [LARGE SCALE GENOMIC DNA]</scope>
    <source>
        <strain evidence="6">DSM 1968</strain>
    </source>
</reference>
<protein>
    <submittedName>
        <fullName evidence="5">Dbl homology domain-containing protein</fullName>
    </submittedName>
</protein>
<sequence length="711" mass="81685">DWVSHWKISAEELNEIDRNTQEKQSHIFDLIKNEQKLVLHGKILIEVFGKSFLKKNPPLIPSTQKFYQDAFLTVEEIIRTHQMYLLEPLLNKLNAQGKYISGIAEFYIPWVTKALIPYLKYCDKMVGVRELIAYETKVRKESKFAEWLNECDRDPRVVKAGVASDRLFLNRFISHVMQLPLTLGAIQKKTSPTDPEYRNLSKTIKAVKKLSSKIDSMQDCAAKTRAIRNVASQLIWKNGCEVNMEWNSPERLLFKRGNVSKKRDMWLDSSSHLVLMDNYLLMTEEIRETAEIKRYKVSERPIPIEFLLIQISLLDRRTTTQPGQLMNGSISQDEPITYAFKVSYAGKTDSYTFYTNTDVERKEWLKIIGEAQASHRERIKCNEPFKLKILSDAAFAYEKENFPRKLPICSKGSGIEIALQETAEKFPGKIPRPLMYSSVLSSTSFTYQDIEYLLVGLDYGVYMAQSGEVRNWKRVLELKSISQMCVLEQFNVLVLLSDKILQYYKIENIIPVFKGTRTKTIGQKLSKQDVLFFKVGEQKGSTLLFYSKQKVSSSGCYFKVVIPKLEEATGKFEYFEEHKKFNIQADCSGLTIFRNTFAIHTAKGFEVLSLSMLQAQSIPILSEPSTVQKKNVFSSLALIRKKLSSASCRPMGIFKINEMKELLLVYNEFALICSNHGVLSRISLIPFTFRCKGVAFQDDFLVLVSPDVIEV</sequence>
<evidence type="ECO:0000313" key="6">
    <source>
        <dbReference type="Proteomes" id="UP000095038"/>
    </source>
</evidence>
<dbReference type="EMBL" id="KV454480">
    <property type="protein sequence ID" value="ODV61282.1"/>
    <property type="molecule type" value="Genomic_DNA"/>
</dbReference>
<feature type="domain" description="CNH" evidence="4">
    <location>
        <begin position="436"/>
        <end position="711"/>
    </location>
</feature>
<dbReference type="Pfam" id="PF00780">
    <property type="entry name" value="CNH"/>
    <property type="match status" value="1"/>
</dbReference>
<dbReference type="PROSITE" id="PS50003">
    <property type="entry name" value="PH_DOMAIN"/>
    <property type="match status" value="1"/>
</dbReference>
<dbReference type="Gene3D" id="2.30.29.30">
    <property type="entry name" value="Pleckstrin-homology domain (PH domain)/Phosphotyrosine-binding domain (PTB)"/>
    <property type="match status" value="1"/>
</dbReference>
<feature type="domain" description="DH" evidence="3">
    <location>
        <begin position="22"/>
        <end position="217"/>
    </location>
</feature>
<gene>
    <name evidence="5" type="ORF">ASCRUDRAFT_18159</name>
</gene>
<organism evidence="5 6">
    <name type="scientific">Ascoidea rubescens DSM 1968</name>
    <dbReference type="NCBI Taxonomy" id="1344418"/>
    <lineage>
        <taxon>Eukaryota</taxon>
        <taxon>Fungi</taxon>
        <taxon>Dikarya</taxon>
        <taxon>Ascomycota</taxon>
        <taxon>Saccharomycotina</taxon>
        <taxon>Saccharomycetes</taxon>
        <taxon>Ascoideaceae</taxon>
        <taxon>Ascoidea</taxon>
    </lineage>
</organism>